<evidence type="ECO:0000313" key="2">
    <source>
        <dbReference type="EMBL" id="MCU6762710.1"/>
    </source>
</evidence>
<dbReference type="Gene3D" id="3.40.50.1110">
    <property type="entry name" value="SGNH hydrolase"/>
    <property type="match status" value="1"/>
</dbReference>
<dbReference type="InterPro" id="IPR036514">
    <property type="entry name" value="SGNH_hydro_sf"/>
</dbReference>
<dbReference type="Proteomes" id="UP001652442">
    <property type="component" value="Unassembled WGS sequence"/>
</dbReference>
<dbReference type="Gene3D" id="2.60.40.10">
    <property type="entry name" value="Immunoglobulins"/>
    <property type="match status" value="2"/>
</dbReference>
<dbReference type="PANTHER" id="PTHR30383:SF29">
    <property type="entry name" value="SGNH HYDROLASE-TYPE ESTERASE DOMAIN-CONTAINING PROTEIN"/>
    <property type="match status" value="1"/>
</dbReference>
<gene>
    <name evidence="2" type="ORF">OCV88_10230</name>
</gene>
<evidence type="ECO:0000313" key="3">
    <source>
        <dbReference type="Proteomes" id="UP001652442"/>
    </source>
</evidence>
<evidence type="ECO:0000259" key="1">
    <source>
        <dbReference type="Pfam" id="PF13472"/>
    </source>
</evidence>
<accession>A0ABT2TKH0</accession>
<sequence length="469" mass="51537">MRSSIRVPVLLGLAGIMFFSAGGSVSNTTILADTQHSIITDKQEVLKAPVLKSVSVESDGGYALKLEAPVMENSGVTGEYINIRWNASEACDGYFIERKSGDGAYKRIAVRNALEECAYSDRNVSAGETYRYRIRCFRRVDGVMYLGPVTETNAYTVPLDVPVITNLQYNSEKTRLQVQWKKISGADWYEILQKDSGGWKRIAVSENNNYELETDTGRKYTLGIRAVMNQNGKKMYSRTEENGVTAPDGTFEHLKILFEGDSITLGKGKYSRSVCPPSQRVQLLLGCQVSNQAVTCSAVGPNTASGLPNLYERLINGEVSYQGYDVICIGIGSNDYTFSAPLGTADDTADDGTFCGYMNDFLDGVRRQNPSAVIVLETPSYRLRVGKSYEKGVSQKENRVGSSAADYEKAMIDAAKRHTNTRVYVQRTAGVITGDNADTLLYDGLHPNDEGYARMGDDLCSFLKSNVLS</sequence>
<comment type="caution">
    <text evidence="2">The sequence shown here is derived from an EMBL/GenBank/DDBJ whole genome shotgun (WGS) entry which is preliminary data.</text>
</comment>
<name>A0ABT2TKH0_9FIRM</name>
<reference evidence="2 3" key="1">
    <citation type="journal article" date="2021" name="ISME Commun">
        <title>Automated analysis of genomic sequences facilitates high-throughput and comprehensive description of bacteria.</title>
        <authorList>
            <person name="Hitch T.C.A."/>
        </authorList>
    </citation>
    <scope>NUCLEOTIDE SEQUENCE [LARGE SCALE GENOMIC DNA]</scope>
    <source>
        <strain evidence="2 3">Sanger_109</strain>
    </source>
</reference>
<dbReference type="CDD" id="cd00229">
    <property type="entry name" value="SGNH_hydrolase"/>
    <property type="match status" value="1"/>
</dbReference>
<feature type="domain" description="SGNH hydrolase-type esterase" evidence="1">
    <location>
        <begin position="260"/>
        <end position="454"/>
    </location>
</feature>
<dbReference type="EMBL" id="JAOQJQ010000004">
    <property type="protein sequence ID" value="MCU6762710.1"/>
    <property type="molecule type" value="Genomic_DNA"/>
</dbReference>
<dbReference type="Pfam" id="PF13472">
    <property type="entry name" value="Lipase_GDSL_2"/>
    <property type="match status" value="1"/>
</dbReference>
<organism evidence="2 3">
    <name type="scientific">Brotonthovivens ammoniilytica</name>
    <dbReference type="NCBI Taxonomy" id="2981725"/>
    <lineage>
        <taxon>Bacteria</taxon>
        <taxon>Bacillati</taxon>
        <taxon>Bacillota</taxon>
        <taxon>Clostridia</taxon>
        <taxon>Lachnospirales</taxon>
        <taxon>Lachnospiraceae</taxon>
        <taxon>Brotonthovivens</taxon>
    </lineage>
</organism>
<dbReference type="SUPFAM" id="SSF49265">
    <property type="entry name" value="Fibronectin type III"/>
    <property type="match status" value="1"/>
</dbReference>
<dbReference type="InterPro" id="IPR036116">
    <property type="entry name" value="FN3_sf"/>
</dbReference>
<proteinExistence type="predicted"/>
<dbReference type="InterPro" id="IPR013783">
    <property type="entry name" value="Ig-like_fold"/>
</dbReference>
<keyword evidence="3" id="KW-1185">Reference proteome</keyword>
<dbReference type="InterPro" id="IPR013830">
    <property type="entry name" value="SGNH_hydro"/>
</dbReference>
<dbReference type="RefSeq" id="WP_158425417.1">
    <property type="nucleotide sequence ID" value="NZ_JAOQJQ010000004.1"/>
</dbReference>
<dbReference type="InterPro" id="IPR051532">
    <property type="entry name" value="Ester_Hydrolysis_Enzymes"/>
</dbReference>
<dbReference type="SUPFAM" id="SSF52266">
    <property type="entry name" value="SGNH hydrolase"/>
    <property type="match status" value="1"/>
</dbReference>
<protein>
    <submittedName>
        <fullName evidence="2">GDSL-type esterase/lipase family protein</fullName>
    </submittedName>
</protein>
<dbReference type="PANTHER" id="PTHR30383">
    <property type="entry name" value="THIOESTERASE 1/PROTEASE 1/LYSOPHOSPHOLIPASE L1"/>
    <property type="match status" value="1"/>
</dbReference>